<reference evidence="4" key="2">
    <citation type="submission" date="2010-01" db="EMBL/GenBank/DDBJ databases">
        <title>The complete genome of Conexibacter woesei DSM 14684.</title>
        <authorList>
            <consortium name="US DOE Joint Genome Institute (JGI-PGF)"/>
            <person name="Lucas S."/>
            <person name="Copeland A."/>
            <person name="Lapidus A."/>
            <person name="Glavina del Rio T."/>
            <person name="Dalin E."/>
            <person name="Tice H."/>
            <person name="Bruce D."/>
            <person name="Goodwin L."/>
            <person name="Pitluck S."/>
            <person name="Kyrpides N."/>
            <person name="Mavromatis K."/>
            <person name="Ivanova N."/>
            <person name="Mikhailova N."/>
            <person name="Chertkov O."/>
            <person name="Brettin T."/>
            <person name="Detter J.C."/>
            <person name="Han C."/>
            <person name="Larimer F."/>
            <person name="Land M."/>
            <person name="Hauser L."/>
            <person name="Markowitz V."/>
            <person name="Cheng J.-F."/>
            <person name="Hugenholtz P."/>
            <person name="Woyke T."/>
            <person name="Wu D."/>
            <person name="Pukall R."/>
            <person name="Steenblock K."/>
            <person name="Schneider S."/>
            <person name="Klenk H.-P."/>
            <person name="Eisen J.A."/>
        </authorList>
    </citation>
    <scope>NUCLEOTIDE SEQUENCE [LARGE SCALE GENOMIC DNA]</scope>
    <source>
        <strain evidence="4">DSM 14684 / CIP 108061 / JCM 11494 / NBRC 100937 / ID131577</strain>
    </source>
</reference>
<proteinExistence type="predicted"/>
<evidence type="ECO:0000256" key="1">
    <source>
        <dbReference type="SAM" id="MobiDB-lite"/>
    </source>
</evidence>
<keyword evidence="4" id="KW-1185">Reference proteome</keyword>
<feature type="signal peptide" evidence="2">
    <location>
        <begin position="1"/>
        <end position="26"/>
    </location>
</feature>
<dbReference type="Proteomes" id="UP000008229">
    <property type="component" value="Chromosome"/>
</dbReference>
<dbReference type="STRING" id="469383.Cwoe_3633"/>
<dbReference type="RefSeq" id="WP_012935101.1">
    <property type="nucleotide sequence ID" value="NC_013739.1"/>
</dbReference>
<feature type="chain" id="PRO_5003043414" description="DUF3828 domain-containing protein" evidence="2">
    <location>
        <begin position="27"/>
        <end position="398"/>
    </location>
</feature>
<dbReference type="HOGENOM" id="CLU_684595_0_0_11"/>
<dbReference type="AlphaFoldDB" id="D3F187"/>
<gene>
    <name evidence="3" type="ordered locus">Cwoe_3633</name>
</gene>
<keyword evidence="2" id="KW-0732">Signal</keyword>
<evidence type="ECO:0000256" key="2">
    <source>
        <dbReference type="SAM" id="SignalP"/>
    </source>
</evidence>
<protein>
    <recommendedName>
        <fullName evidence="5">DUF3828 domain-containing protein</fullName>
    </recommendedName>
</protein>
<dbReference type="EMBL" id="CP001854">
    <property type="protein sequence ID" value="ADB52050.1"/>
    <property type="molecule type" value="Genomic_DNA"/>
</dbReference>
<organism evidence="3 4">
    <name type="scientific">Conexibacter woesei (strain DSM 14684 / CCUG 47730 / CIP 108061 / JCM 11494 / NBRC 100937 / ID131577)</name>
    <dbReference type="NCBI Taxonomy" id="469383"/>
    <lineage>
        <taxon>Bacteria</taxon>
        <taxon>Bacillati</taxon>
        <taxon>Actinomycetota</taxon>
        <taxon>Thermoleophilia</taxon>
        <taxon>Solirubrobacterales</taxon>
        <taxon>Conexibacteraceae</taxon>
        <taxon>Conexibacter</taxon>
    </lineage>
</organism>
<reference evidence="3 4" key="1">
    <citation type="journal article" date="2010" name="Stand. Genomic Sci.">
        <title>Complete genome sequence of Conexibacter woesei type strain (ID131577).</title>
        <authorList>
            <person name="Pukall R."/>
            <person name="Lapidus A."/>
            <person name="Glavina Del Rio T."/>
            <person name="Copeland A."/>
            <person name="Tice H."/>
            <person name="Cheng J.-F."/>
            <person name="Lucas S."/>
            <person name="Chen F."/>
            <person name="Nolan M."/>
            <person name="Bruce D."/>
            <person name="Goodwin L."/>
            <person name="Pitluck S."/>
            <person name="Mavromatis K."/>
            <person name="Ivanova N."/>
            <person name="Ovchinnikova G."/>
            <person name="Pati A."/>
            <person name="Chen A."/>
            <person name="Palaniappan K."/>
            <person name="Land M."/>
            <person name="Hauser L."/>
            <person name="Chang Y.-J."/>
            <person name="Jeffries C.D."/>
            <person name="Chain P."/>
            <person name="Meincke L."/>
            <person name="Sims D."/>
            <person name="Brettin T."/>
            <person name="Detter J.C."/>
            <person name="Rohde M."/>
            <person name="Goeker M."/>
            <person name="Bristow J."/>
            <person name="Eisen J.A."/>
            <person name="Markowitz V."/>
            <person name="Kyrpides N.C."/>
            <person name="Klenk H.-P."/>
            <person name="Hugenholtz P."/>
        </authorList>
    </citation>
    <scope>NUCLEOTIDE SEQUENCE [LARGE SCALE GENOMIC DNA]</scope>
    <source>
        <strain evidence="4">DSM 14684 / CIP 108061 / JCM 11494 / NBRC 100937 / ID131577</strain>
    </source>
</reference>
<name>D3F187_CONWI</name>
<dbReference type="KEGG" id="cwo:Cwoe_3633"/>
<accession>D3F187</accession>
<evidence type="ECO:0000313" key="4">
    <source>
        <dbReference type="Proteomes" id="UP000008229"/>
    </source>
</evidence>
<evidence type="ECO:0008006" key="5">
    <source>
        <dbReference type="Google" id="ProtNLM"/>
    </source>
</evidence>
<feature type="region of interest" description="Disordered" evidence="1">
    <location>
        <begin position="221"/>
        <end position="251"/>
    </location>
</feature>
<evidence type="ECO:0000313" key="3">
    <source>
        <dbReference type="EMBL" id="ADB52050.1"/>
    </source>
</evidence>
<sequence precursor="true">MHRRLSTLTVAACAVVVVLAAGSARAADPVVTPPATPEEVPAAVIAAIDAHPSTPGPCALLTRDLREAFAVRELLTHEPVASEPWTEEDVTRLCDDYVAPQPQELKEIGPARVMEASDDAVRLRAQVVRRFDTPRGVLDSSEVVDLYVVREDGAWRLASLTQLLPLDGFIRRAPDTLAAFAAEREERQTFTRRLLRAHARMVRELATVPRPLARATLRCGTGAGAAESGRGDRGRGGTGRTGAPVAHGRRRRPAGMDMVEARLRTGGGRMCWTIQMRGPVADRLAISFVLGQDVGRDDGRTGGWTLWIEDGRAVGLLDRPHGVRRVFAVRASVDGRVVRVVVPARRVREDVRVAAPFGWSAISAMPDADGATRSHGGWVDSLPQLRSLDDLAGIHHVP</sequence>